<proteinExistence type="predicted"/>
<name>A0A9J6RB50_9BACI</name>
<accession>A0A9J6RB50</accession>
<comment type="caution">
    <text evidence="1">The sequence shown here is derived from an EMBL/GenBank/DDBJ whole genome shotgun (WGS) entry which is preliminary data.</text>
</comment>
<keyword evidence="2" id="KW-1185">Reference proteome</keyword>
<protein>
    <submittedName>
        <fullName evidence="1">Uncharacterized protein</fullName>
    </submittedName>
</protein>
<gene>
    <name evidence="1" type="ORF">OWO01_06745</name>
</gene>
<evidence type="ECO:0000313" key="2">
    <source>
        <dbReference type="Proteomes" id="UP001084197"/>
    </source>
</evidence>
<dbReference type="Proteomes" id="UP001084197">
    <property type="component" value="Unassembled WGS sequence"/>
</dbReference>
<sequence length="60" mass="6907">MNGMGVFNKIADAIFNGKAKDIYPENSEEESLIFAEEIKKTVKRRVRNDSNSNKKPYKEI</sequence>
<organism evidence="1 2">
    <name type="scientific">Natronobacillus azotifigens</name>
    <dbReference type="NCBI Taxonomy" id="472978"/>
    <lineage>
        <taxon>Bacteria</taxon>
        <taxon>Bacillati</taxon>
        <taxon>Bacillota</taxon>
        <taxon>Bacilli</taxon>
        <taxon>Bacillales</taxon>
        <taxon>Bacillaceae</taxon>
        <taxon>Natronobacillus</taxon>
    </lineage>
</organism>
<reference evidence="1" key="1">
    <citation type="submission" date="2022-11" db="EMBL/GenBank/DDBJ databases">
        <title>WGS of Natronobacillus azotifigens 24KS-1, an anaerobic diazotrophic haloalkaliphile from soda-rich habitats.</title>
        <authorList>
            <person name="Sorokin D.Y."/>
            <person name="Merkel A.Y."/>
        </authorList>
    </citation>
    <scope>NUCLEOTIDE SEQUENCE</scope>
    <source>
        <strain evidence="1">24KS-1</strain>
    </source>
</reference>
<dbReference type="AlphaFoldDB" id="A0A9J6RB50"/>
<evidence type="ECO:0000313" key="1">
    <source>
        <dbReference type="EMBL" id="MCZ0702906.1"/>
    </source>
</evidence>
<dbReference type="RefSeq" id="WP_268779675.1">
    <property type="nucleotide sequence ID" value="NZ_JAPRAT010000010.1"/>
</dbReference>
<dbReference type="EMBL" id="JAPRAT010000010">
    <property type="protein sequence ID" value="MCZ0702906.1"/>
    <property type="molecule type" value="Genomic_DNA"/>
</dbReference>